<evidence type="ECO:0000256" key="1">
    <source>
        <dbReference type="SAM" id="Coils"/>
    </source>
</evidence>
<sequence length="168" mass="19893">MMKKDLFIAINLQLFSKREKENRMELLTDPKKNTLVPISSDRNNKKKKNRTFTREELAKILTAEIKKAEVDWEKKRNDQQEKIEKAKEVAIQKEFQKQLAQKEAEIAELQRKQLLAEASKMAYRMFNENNLLIDEDLLHLVIQEDLETTKKAVNIIISFVSKLERKHL</sequence>
<feature type="coiled-coil region" evidence="1">
    <location>
        <begin position="69"/>
        <end position="119"/>
    </location>
</feature>
<evidence type="ECO:0000313" key="3">
    <source>
        <dbReference type="Proteomes" id="UP000269226"/>
    </source>
</evidence>
<name>A0A2Z5Y1H9_9ENTE</name>
<dbReference type="AlphaFoldDB" id="A0A2Z5Y1H9"/>
<gene>
    <name evidence="2" type="ORF">DAT561_0541</name>
</gene>
<dbReference type="Proteomes" id="UP000269226">
    <property type="component" value="Chromosome"/>
</dbReference>
<dbReference type="InterPro" id="IPR025580">
    <property type="entry name" value="Gp46"/>
</dbReference>
<dbReference type="Pfam" id="PF14265">
    <property type="entry name" value="DUF4355"/>
    <property type="match status" value="1"/>
</dbReference>
<reference evidence="2 3" key="1">
    <citation type="submission" date="2018-01" db="EMBL/GenBank/DDBJ databases">
        <title>Whole genome sequence of Melissococcus plutonius DAT561.</title>
        <authorList>
            <person name="Okumura K."/>
            <person name="Takamatsu D."/>
            <person name="Okura M."/>
        </authorList>
    </citation>
    <scope>NUCLEOTIDE SEQUENCE [LARGE SCALE GENOMIC DNA]</scope>
    <source>
        <strain evidence="2 3">DAT561</strain>
    </source>
</reference>
<accession>A0A2Z5Y1H9</accession>
<protein>
    <submittedName>
        <fullName evidence="2">Uncharacterized protein</fullName>
    </submittedName>
</protein>
<evidence type="ECO:0000313" key="2">
    <source>
        <dbReference type="EMBL" id="BBC60676.1"/>
    </source>
</evidence>
<proteinExistence type="predicted"/>
<dbReference type="EMBL" id="AP018492">
    <property type="protein sequence ID" value="BBC60676.1"/>
    <property type="molecule type" value="Genomic_DNA"/>
</dbReference>
<keyword evidence="1" id="KW-0175">Coiled coil</keyword>
<organism evidence="2 3">
    <name type="scientific">Melissococcus plutonius</name>
    <dbReference type="NCBI Taxonomy" id="33970"/>
    <lineage>
        <taxon>Bacteria</taxon>
        <taxon>Bacillati</taxon>
        <taxon>Bacillota</taxon>
        <taxon>Bacilli</taxon>
        <taxon>Lactobacillales</taxon>
        <taxon>Enterococcaceae</taxon>
        <taxon>Melissococcus</taxon>
    </lineage>
</organism>